<organism evidence="2 3">
    <name type="scientific">Thioclava atlantica</name>
    <dbReference type="NCBI Taxonomy" id="1317124"/>
    <lineage>
        <taxon>Bacteria</taxon>
        <taxon>Pseudomonadati</taxon>
        <taxon>Pseudomonadota</taxon>
        <taxon>Alphaproteobacteria</taxon>
        <taxon>Rhodobacterales</taxon>
        <taxon>Paracoccaceae</taxon>
        <taxon>Thioclava</taxon>
    </lineage>
</organism>
<evidence type="ECO:0000313" key="2">
    <source>
        <dbReference type="EMBL" id="KFE36448.1"/>
    </source>
</evidence>
<evidence type="ECO:0000313" key="3">
    <source>
        <dbReference type="Proteomes" id="UP000028607"/>
    </source>
</evidence>
<feature type="chain" id="PRO_5001797702" description="Porin domain-containing protein" evidence="1">
    <location>
        <begin position="25"/>
        <end position="435"/>
    </location>
</feature>
<dbReference type="OrthoDB" id="9835733at2"/>
<keyword evidence="1" id="KW-0732">Signal</keyword>
<sequence>MTRRGWQWVWGLAAIAASAGPAAAGPQIRFVGIGAAAGFGMTRGAQSEAVPEAGGGRLPRASGSTLSEGAACTLGKDGFLEWEGSIGHFRAKRTSESLVPSGSTFSASTGTLPSGTIKIDTAPSTLPPGAQGTAVVTAPGPSGTTVRIDSSSFSPQDPPGNRTTVFAYSPTAGGGSYIAMALDGQSLTAAGFGLIYDGQGIVVAGLGGPGWTRKSTMLRDTTTSWSQSLRIGRRIDTSGPWTLTPRVGLETLALDRRISQQVSYRLDPFSDGATLPAITLGQTERLRSHYLALTLGAGASRDLGDGWRLAVSLDAGRGRMHGTLSGWHNATIEGIAAQSFADPEQRYSTMTWTGRVTLGLSREIGSDTTLSIGLYEDYLSAVPTMVTELSPASGDITTGADSVSVDGGGTELYTRRVATRPQFGTGVSLSIVHRF</sequence>
<comment type="caution">
    <text evidence="2">The sequence shown here is derived from an EMBL/GenBank/DDBJ whole genome shotgun (WGS) entry which is preliminary data.</text>
</comment>
<dbReference type="InterPro" id="IPR036709">
    <property type="entry name" value="Autotransporte_beta_dom_sf"/>
</dbReference>
<dbReference type="RefSeq" id="WP_038143958.1">
    <property type="nucleotide sequence ID" value="NZ_AQRC01000002.1"/>
</dbReference>
<reference evidence="3" key="1">
    <citation type="submission" date="2013-04" db="EMBL/GenBank/DDBJ databases">
        <title>Thioclava sp. 13D2W-2 Genome Sequencing.</title>
        <authorList>
            <person name="Lai Q."/>
            <person name="Li G."/>
            <person name="Shao Z."/>
        </authorList>
    </citation>
    <scope>NUCLEOTIDE SEQUENCE [LARGE SCALE GENOMIC DNA]</scope>
    <source>
        <strain evidence="3">13D2W-2</strain>
    </source>
</reference>
<evidence type="ECO:0008006" key="4">
    <source>
        <dbReference type="Google" id="ProtNLM"/>
    </source>
</evidence>
<dbReference type="AlphaFoldDB" id="A0A085U0F1"/>
<keyword evidence="3" id="KW-1185">Reference proteome</keyword>
<dbReference type="EMBL" id="AQRC01000002">
    <property type="protein sequence ID" value="KFE36448.1"/>
    <property type="molecule type" value="Genomic_DNA"/>
</dbReference>
<name>A0A085U0F1_9RHOB</name>
<dbReference type="SUPFAM" id="SSF103515">
    <property type="entry name" value="Autotransporter"/>
    <property type="match status" value="1"/>
</dbReference>
<dbReference type="Proteomes" id="UP000028607">
    <property type="component" value="Unassembled WGS sequence"/>
</dbReference>
<dbReference type="PATRIC" id="fig|1317124.6.peg.817"/>
<proteinExistence type="predicted"/>
<protein>
    <recommendedName>
        <fullName evidence="4">Porin domain-containing protein</fullName>
    </recommendedName>
</protein>
<feature type="signal peptide" evidence="1">
    <location>
        <begin position="1"/>
        <end position="24"/>
    </location>
</feature>
<evidence type="ECO:0000256" key="1">
    <source>
        <dbReference type="SAM" id="SignalP"/>
    </source>
</evidence>
<reference evidence="2 3" key="2">
    <citation type="journal article" date="2015" name="Antonie Van Leeuwenhoek">
        <title>Thioclava indica sp. nov., isolated from surface seawater of the Indian Ocean.</title>
        <authorList>
            <person name="Liu Y."/>
            <person name="Lai Q."/>
            <person name="Du J."/>
            <person name="Xu H."/>
            <person name="Jiang L."/>
            <person name="Shao Z."/>
        </authorList>
    </citation>
    <scope>NUCLEOTIDE SEQUENCE [LARGE SCALE GENOMIC DNA]</scope>
    <source>
        <strain evidence="2 3">13D2W-2</strain>
    </source>
</reference>
<accession>A0A085U0F1</accession>
<dbReference type="STRING" id="1317124.DW2_04029"/>
<gene>
    <name evidence="2" type="ORF">DW2_04029</name>
</gene>